<evidence type="ECO:0000313" key="3">
    <source>
        <dbReference type="EMBL" id="MDG0858496.1"/>
    </source>
</evidence>
<dbReference type="EMBL" id="JAMBPX010000002">
    <property type="protein sequence ID" value="MDG0858496.1"/>
    <property type="molecule type" value="Genomic_DNA"/>
</dbReference>
<dbReference type="AlphaFoldDB" id="A0A9X4L7E0"/>
<evidence type="ECO:0000313" key="4">
    <source>
        <dbReference type="Proteomes" id="UP001152302"/>
    </source>
</evidence>
<proteinExistence type="predicted"/>
<protein>
    <submittedName>
        <fullName evidence="3">Lantibiotic dehydratase</fullName>
    </submittedName>
</protein>
<evidence type="ECO:0000259" key="1">
    <source>
        <dbReference type="Pfam" id="PF04738"/>
    </source>
</evidence>
<reference evidence="3" key="1">
    <citation type="submission" date="2022-05" db="EMBL/GenBank/DDBJ databases">
        <title>Comparative genomics of Staphylococcus equorum isolates.</title>
        <authorList>
            <person name="Luelf R.H."/>
        </authorList>
    </citation>
    <scope>NUCLEOTIDE SEQUENCE</scope>
    <source>
        <strain evidence="3">TMW 2.2343</strain>
    </source>
</reference>
<sequence length="955" mass="113289">MICISDYLMIRKSAFNISDSLLLSDESFVEMSLKNQIKRIWSTPGFKEAIAIASIELYKSCANIEKKNSKAIKDIHNSVIKYYIRMCTRSTPFGLFSGFSITKFDVNTKSNNQKFNLKPIYKISEEWLESLISQVLYTTNMIKYLSFKCNKKIDIKKKTISNYFVPGEKKRNTSIHINNNTLNNFILEYLNEERSFNELFYTLKSNKINITENILMNYLKDMVKKGFIITELQKSNFNNINIEKLKYLLRKSETSEVYLNILNDLLWIIEKQSFNVNEYIKIVEESQQLIPKILPLQVDSILNTDVNLNSSIKKEIKEIAEVYYFLNNHWEVSNNYNKDFMEKYGVNVGVNIKNLAYKTKHLGVENNGSIKRRNNLLTDLAFSINREREESVDISDFYNIKNINYPSPASFDLYFKIYEDEIGNRTIFPSGNIITNESHKTFGRFLKYFKELNEDLCIDKKTILDSIFPNNIKYGVSFKPIDFKALNVTKTPKVSPENLYFNSFENNNKLDNISVYCNEKGEINIYDTTEKKKVHLLTNNMLNYNSSAPSICRFLLDSSENNYVKCYPINNEDLENFVYFPRITYKNIVLRLKKWKFKSENNSYRKIIEAYNCGFMDRFVTLVQFDNFILLDLEADYSKIILKKELKGKVEYIEFEEANHLVNNKSKYSEYEFIVPVNIVDEDKNKESEINLFNEYKDYENRVLTINDGLLYLKIYFISGYSDELLTELQMYFTKKKISDYFFIQYHDPLPHIRLRIISSSENIMENLKIITYLNHLDYVKKIEIVNYEREIERYGGINKIETAEEIFKKDSKNALQLIKEKNKEQLAFAVGLNYIISFYEEYKVNGIYNLLETKLNKKDFKFYRKWIKNNDEFRISKLLIDKIFGKSMIIEDIREFNKGLENILQTPYFLNIVFSFIHMSYNRLGIDNQTEEYINKCIYIYLKEVYYKWKNSKK</sequence>
<feature type="domain" description="Lantibiotic dehydratase N-terminal" evidence="1">
    <location>
        <begin position="44"/>
        <end position="635"/>
    </location>
</feature>
<gene>
    <name evidence="3" type="ORF">M4L21_04070</name>
</gene>
<dbReference type="InterPro" id="IPR006827">
    <property type="entry name" value="Lant_deHydtase_N"/>
</dbReference>
<accession>A0A9X4L7E0</accession>
<feature type="domain" description="Thiopeptide-type bacteriocin biosynthesis" evidence="2">
    <location>
        <begin position="711"/>
        <end position="938"/>
    </location>
</feature>
<comment type="caution">
    <text evidence="3">The sequence shown here is derived from an EMBL/GenBank/DDBJ whole genome shotgun (WGS) entry which is preliminary data.</text>
</comment>
<dbReference type="Pfam" id="PF04738">
    <property type="entry name" value="Lant_dehydr_N"/>
    <property type="match status" value="1"/>
</dbReference>
<evidence type="ECO:0000259" key="2">
    <source>
        <dbReference type="Pfam" id="PF14028"/>
    </source>
</evidence>
<dbReference type="RefSeq" id="WP_277595751.1">
    <property type="nucleotide sequence ID" value="NZ_JAMBPX010000002.1"/>
</dbReference>
<dbReference type="NCBIfam" id="TIGR03891">
    <property type="entry name" value="thiopep_ocin"/>
    <property type="match status" value="1"/>
</dbReference>
<dbReference type="Pfam" id="PF14028">
    <property type="entry name" value="Lant_dehydr_C"/>
    <property type="match status" value="1"/>
</dbReference>
<name>A0A9X4L7E0_9STAP</name>
<dbReference type="Proteomes" id="UP001152302">
    <property type="component" value="Unassembled WGS sequence"/>
</dbReference>
<dbReference type="InterPro" id="IPR023809">
    <property type="entry name" value="Thiopep_bacteriocin_synth_dom"/>
</dbReference>
<organism evidence="3 4">
    <name type="scientific">Staphylococcus equorum</name>
    <dbReference type="NCBI Taxonomy" id="246432"/>
    <lineage>
        <taxon>Bacteria</taxon>
        <taxon>Bacillati</taxon>
        <taxon>Bacillota</taxon>
        <taxon>Bacilli</taxon>
        <taxon>Bacillales</taxon>
        <taxon>Staphylococcaceae</taxon>
        <taxon>Staphylococcus</taxon>
    </lineage>
</organism>